<evidence type="ECO:0000313" key="4">
    <source>
        <dbReference type="EMBL" id="RUS83048.1"/>
    </source>
</evidence>
<evidence type="ECO:0000256" key="1">
    <source>
        <dbReference type="ARBA" id="ARBA00022441"/>
    </source>
</evidence>
<dbReference type="InterPro" id="IPR015915">
    <property type="entry name" value="Kelch-typ_b-propeller"/>
</dbReference>
<dbReference type="OrthoDB" id="45365at2759"/>
<dbReference type="FunFam" id="1.25.40.420:FF:000001">
    <property type="entry name" value="Kelch-like family member 12"/>
    <property type="match status" value="1"/>
</dbReference>
<dbReference type="SMART" id="SM00875">
    <property type="entry name" value="BACK"/>
    <property type="match status" value="1"/>
</dbReference>
<dbReference type="SUPFAM" id="SSF54695">
    <property type="entry name" value="POZ domain"/>
    <property type="match status" value="1"/>
</dbReference>
<dbReference type="Proteomes" id="UP000271974">
    <property type="component" value="Unassembled WGS sequence"/>
</dbReference>
<dbReference type="EMBL" id="RQTK01000260">
    <property type="protein sequence ID" value="RUS83048.1"/>
    <property type="molecule type" value="Genomic_DNA"/>
</dbReference>
<dbReference type="InterPro" id="IPR000210">
    <property type="entry name" value="BTB/POZ_dom"/>
</dbReference>
<protein>
    <recommendedName>
        <fullName evidence="3">BTB domain-containing protein</fullName>
    </recommendedName>
</protein>
<dbReference type="PANTHER" id="PTHR24412">
    <property type="entry name" value="KELCH PROTEIN"/>
    <property type="match status" value="1"/>
</dbReference>
<evidence type="ECO:0000259" key="3">
    <source>
        <dbReference type="PROSITE" id="PS50097"/>
    </source>
</evidence>
<feature type="domain" description="BTB" evidence="3">
    <location>
        <begin position="31"/>
        <end position="98"/>
    </location>
</feature>
<dbReference type="InterPro" id="IPR011333">
    <property type="entry name" value="SKP1/BTB/POZ_sf"/>
</dbReference>
<dbReference type="Pfam" id="PF01344">
    <property type="entry name" value="Kelch_1"/>
    <property type="match status" value="3"/>
</dbReference>
<dbReference type="SMART" id="SM00225">
    <property type="entry name" value="BTB"/>
    <property type="match status" value="1"/>
</dbReference>
<dbReference type="AlphaFoldDB" id="A0A3S0ZQ10"/>
<dbReference type="STRING" id="188477.A0A3S0ZQ10"/>
<dbReference type="SUPFAM" id="SSF117281">
    <property type="entry name" value="Kelch motif"/>
    <property type="match status" value="1"/>
</dbReference>
<keyword evidence="5" id="KW-1185">Reference proteome</keyword>
<keyword evidence="2" id="KW-0677">Repeat</keyword>
<dbReference type="InterPro" id="IPR017096">
    <property type="entry name" value="BTB-kelch_protein"/>
</dbReference>
<dbReference type="Pfam" id="PF07707">
    <property type="entry name" value="BACK"/>
    <property type="match status" value="1"/>
</dbReference>
<dbReference type="PROSITE" id="PS50097">
    <property type="entry name" value="BTB"/>
    <property type="match status" value="1"/>
</dbReference>
<dbReference type="SMART" id="SM00612">
    <property type="entry name" value="Kelch"/>
    <property type="match status" value="4"/>
</dbReference>
<dbReference type="Gene3D" id="2.120.10.80">
    <property type="entry name" value="Kelch-type beta propeller"/>
    <property type="match status" value="1"/>
</dbReference>
<evidence type="ECO:0000313" key="5">
    <source>
        <dbReference type="Proteomes" id="UP000271974"/>
    </source>
</evidence>
<sequence length="630" mass="71589">MASSRMTMTFEEHQSELLDELRAMYQARLLVDVTMCVQDSRIPCHRAVLAAASPYFRAMFTSDLDESRQSEVWLRETDAEAVRLLIEFAYTGKLEITSATAQSLLSTASLLQMTSVQRACARFMETQLDEANCVGVQGFAAVHNCHELFLKAKEYIEKHFIAVARTEEFLDLPVERVIDIVASDELNVEREEFVYEAVMAWVSRDLRRRRASVGELMQHLRFPLVGLKYLTDIVYQNPLLMESEKGRHLLRNIAAFLESPEKVYSLSGVKDPFPLRSGMIQPEHCVLLVGGIDQNKPSAINCYNPQTREAFFMATFPESQDRARYYCVEDPAVIVTDDNAIYAAGGNYIYHANYGESSPTDEDSVSFDDFEDEESVRKDVYLYDNDHNKWVSRAPMLFPKSNFTLAALDRKIYSFGGLTLHQHPTEIVESYDIDLDRWNYVGMMPTTLVDLSSVVLGGEIYLLGGRTGVGAHNVAIKFDPRKNEWTSLAGMPTPRFNFGACVLEGSREILVAGGQIYSHSTNTIRRDALRSCEVYNVEANQWRQGPELTQDMYNVGLMHINGLVYAVGTSEQQRSPFRIYRYTVVCRLDAARSRWEQLEADLCDLRSFAPVAAKLYTRKLSQVFRPEVDT</sequence>
<comment type="caution">
    <text evidence="4">The sequence shown here is derived from an EMBL/GenBank/DDBJ whole genome shotgun (WGS) entry which is preliminary data.</text>
</comment>
<name>A0A3S0ZQ10_ELYCH</name>
<accession>A0A3S0ZQ10</accession>
<organism evidence="4 5">
    <name type="scientific">Elysia chlorotica</name>
    <name type="common">Eastern emerald elysia</name>
    <name type="synonym">Sea slug</name>
    <dbReference type="NCBI Taxonomy" id="188477"/>
    <lineage>
        <taxon>Eukaryota</taxon>
        <taxon>Metazoa</taxon>
        <taxon>Spiralia</taxon>
        <taxon>Lophotrochozoa</taxon>
        <taxon>Mollusca</taxon>
        <taxon>Gastropoda</taxon>
        <taxon>Heterobranchia</taxon>
        <taxon>Euthyneura</taxon>
        <taxon>Panpulmonata</taxon>
        <taxon>Sacoglossa</taxon>
        <taxon>Placobranchoidea</taxon>
        <taxon>Plakobranchidae</taxon>
        <taxon>Elysia</taxon>
    </lineage>
</organism>
<dbReference type="PANTHER" id="PTHR24412:SF489">
    <property type="entry name" value="RING FINGER DOMAIN AND KELCH REPEAT-CONTAINING PROTEIN DDB_G0271372"/>
    <property type="match status" value="1"/>
</dbReference>
<dbReference type="Gene3D" id="3.30.710.10">
    <property type="entry name" value="Potassium Channel Kv1.1, Chain A"/>
    <property type="match status" value="1"/>
</dbReference>
<dbReference type="Gene3D" id="1.25.40.420">
    <property type="match status" value="1"/>
</dbReference>
<gene>
    <name evidence="4" type="ORF">EGW08_009187</name>
</gene>
<keyword evidence="1" id="KW-0880">Kelch repeat</keyword>
<dbReference type="InterPro" id="IPR011705">
    <property type="entry name" value="BACK"/>
</dbReference>
<dbReference type="PIRSF" id="PIRSF037037">
    <property type="entry name" value="Kelch-like_protein_gigaxonin"/>
    <property type="match status" value="1"/>
</dbReference>
<evidence type="ECO:0000256" key="2">
    <source>
        <dbReference type="ARBA" id="ARBA00022737"/>
    </source>
</evidence>
<dbReference type="InterPro" id="IPR006652">
    <property type="entry name" value="Kelch_1"/>
</dbReference>
<dbReference type="Pfam" id="PF00651">
    <property type="entry name" value="BTB"/>
    <property type="match status" value="1"/>
</dbReference>
<proteinExistence type="predicted"/>
<reference evidence="4 5" key="1">
    <citation type="submission" date="2019-01" db="EMBL/GenBank/DDBJ databases">
        <title>A draft genome assembly of the solar-powered sea slug Elysia chlorotica.</title>
        <authorList>
            <person name="Cai H."/>
            <person name="Li Q."/>
            <person name="Fang X."/>
            <person name="Li J."/>
            <person name="Curtis N.E."/>
            <person name="Altenburger A."/>
            <person name="Shibata T."/>
            <person name="Feng M."/>
            <person name="Maeda T."/>
            <person name="Schwartz J.A."/>
            <person name="Shigenobu S."/>
            <person name="Lundholm N."/>
            <person name="Nishiyama T."/>
            <person name="Yang H."/>
            <person name="Hasebe M."/>
            <person name="Li S."/>
            <person name="Pierce S.K."/>
            <person name="Wang J."/>
        </authorList>
    </citation>
    <scope>NUCLEOTIDE SEQUENCE [LARGE SCALE GENOMIC DNA]</scope>
    <source>
        <strain evidence="4">EC2010</strain>
        <tissue evidence="4">Whole organism of an adult</tissue>
    </source>
</reference>